<evidence type="ECO:0000313" key="1">
    <source>
        <dbReference type="EMBL" id="KAG6449761.1"/>
    </source>
</evidence>
<organism evidence="1 2">
    <name type="scientific">Manduca sexta</name>
    <name type="common">Tobacco hawkmoth</name>
    <name type="synonym">Tobacco hornworm</name>
    <dbReference type="NCBI Taxonomy" id="7130"/>
    <lineage>
        <taxon>Eukaryota</taxon>
        <taxon>Metazoa</taxon>
        <taxon>Ecdysozoa</taxon>
        <taxon>Arthropoda</taxon>
        <taxon>Hexapoda</taxon>
        <taxon>Insecta</taxon>
        <taxon>Pterygota</taxon>
        <taxon>Neoptera</taxon>
        <taxon>Endopterygota</taxon>
        <taxon>Lepidoptera</taxon>
        <taxon>Glossata</taxon>
        <taxon>Ditrysia</taxon>
        <taxon>Bombycoidea</taxon>
        <taxon>Sphingidae</taxon>
        <taxon>Sphinginae</taxon>
        <taxon>Sphingini</taxon>
        <taxon>Manduca</taxon>
    </lineage>
</organism>
<protein>
    <submittedName>
        <fullName evidence="1">Uncharacterized protein</fullName>
    </submittedName>
</protein>
<proteinExistence type="predicted"/>
<gene>
    <name evidence="1" type="ORF">O3G_MSEX006207</name>
</gene>
<dbReference type="EMBL" id="JH668378">
    <property type="protein sequence ID" value="KAG6449761.1"/>
    <property type="molecule type" value="Genomic_DNA"/>
</dbReference>
<name>A0A921Z1H2_MANSE</name>
<reference evidence="1" key="2">
    <citation type="submission" date="2020-12" db="EMBL/GenBank/DDBJ databases">
        <authorList>
            <person name="Kanost M."/>
        </authorList>
    </citation>
    <scope>NUCLEOTIDE SEQUENCE</scope>
</reference>
<comment type="caution">
    <text evidence="1">The sequence shown here is derived from an EMBL/GenBank/DDBJ whole genome shotgun (WGS) entry which is preliminary data.</text>
</comment>
<sequence>MLLKKGEEFLVSLWVDGTNEVEVEDQPMQEDTMLATEQQVITDNQEYYEITVVDGPPEQALKPFIKLVPKREVKEDLPKKIGKKKAGRKKAVPLPRNIPPIKILPKPILLNEPKILQYVEDHKQPEQRSQTIDKLIEKILKENTNEIDVFFRSMAASVKKLQPNLIPKVKMEVCNVIAKYEMQSIDKNNLKILSGNKNLNGMI</sequence>
<dbReference type="AlphaFoldDB" id="A0A921Z1H2"/>
<accession>A0A921Z1H2</accession>
<evidence type="ECO:0000313" key="2">
    <source>
        <dbReference type="Proteomes" id="UP000791440"/>
    </source>
</evidence>
<dbReference type="Proteomes" id="UP000791440">
    <property type="component" value="Unassembled WGS sequence"/>
</dbReference>
<keyword evidence="2" id="KW-1185">Reference proteome</keyword>
<reference evidence="1" key="1">
    <citation type="journal article" date="2016" name="Insect Biochem. Mol. Biol.">
        <title>Multifaceted biological insights from a draft genome sequence of the tobacco hornworm moth, Manduca sexta.</title>
        <authorList>
            <person name="Kanost M.R."/>
            <person name="Arrese E.L."/>
            <person name="Cao X."/>
            <person name="Chen Y.R."/>
            <person name="Chellapilla S."/>
            <person name="Goldsmith M.R."/>
            <person name="Grosse-Wilde E."/>
            <person name="Heckel D.G."/>
            <person name="Herndon N."/>
            <person name="Jiang H."/>
            <person name="Papanicolaou A."/>
            <person name="Qu J."/>
            <person name="Soulages J.L."/>
            <person name="Vogel H."/>
            <person name="Walters J."/>
            <person name="Waterhouse R.M."/>
            <person name="Ahn S.J."/>
            <person name="Almeida F.C."/>
            <person name="An C."/>
            <person name="Aqrawi P."/>
            <person name="Bretschneider A."/>
            <person name="Bryant W.B."/>
            <person name="Bucks S."/>
            <person name="Chao H."/>
            <person name="Chevignon G."/>
            <person name="Christen J.M."/>
            <person name="Clarke D.F."/>
            <person name="Dittmer N.T."/>
            <person name="Ferguson L.C.F."/>
            <person name="Garavelou S."/>
            <person name="Gordon K.H.J."/>
            <person name="Gunaratna R.T."/>
            <person name="Han Y."/>
            <person name="Hauser F."/>
            <person name="He Y."/>
            <person name="Heidel-Fischer H."/>
            <person name="Hirsh A."/>
            <person name="Hu Y."/>
            <person name="Jiang H."/>
            <person name="Kalra D."/>
            <person name="Klinner C."/>
            <person name="Konig C."/>
            <person name="Kovar C."/>
            <person name="Kroll A.R."/>
            <person name="Kuwar S.S."/>
            <person name="Lee S.L."/>
            <person name="Lehman R."/>
            <person name="Li K."/>
            <person name="Li Z."/>
            <person name="Liang H."/>
            <person name="Lovelace S."/>
            <person name="Lu Z."/>
            <person name="Mansfield J.H."/>
            <person name="McCulloch K.J."/>
            <person name="Mathew T."/>
            <person name="Morton B."/>
            <person name="Muzny D.M."/>
            <person name="Neunemann D."/>
            <person name="Ongeri F."/>
            <person name="Pauchet Y."/>
            <person name="Pu L.L."/>
            <person name="Pyrousis I."/>
            <person name="Rao X.J."/>
            <person name="Redding A."/>
            <person name="Roesel C."/>
            <person name="Sanchez-Gracia A."/>
            <person name="Schaack S."/>
            <person name="Shukla A."/>
            <person name="Tetreau G."/>
            <person name="Wang Y."/>
            <person name="Xiong G.H."/>
            <person name="Traut W."/>
            <person name="Walsh T.K."/>
            <person name="Worley K.C."/>
            <person name="Wu D."/>
            <person name="Wu W."/>
            <person name="Wu Y.Q."/>
            <person name="Zhang X."/>
            <person name="Zou Z."/>
            <person name="Zucker H."/>
            <person name="Briscoe A.D."/>
            <person name="Burmester T."/>
            <person name="Clem R.J."/>
            <person name="Feyereisen R."/>
            <person name="Grimmelikhuijzen C.J.P."/>
            <person name="Hamodrakas S.J."/>
            <person name="Hansson B.S."/>
            <person name="Huguet E."/>
            <person name="Jermiin L.S."/>
            <person name="Lan Q."/>
            <person name="Lehman H.K."/>
            <person name="Lorenzen M."/>
            <person name="Merzendorfer H."/>
            <person name="Michalopoulos I."/>
            <person name="Morton D.B."/>
            <person name="Muthukrishnan S."/>
            <person name="Oakeshott J.G."/>
            <person name="Palmer W."/>
            <person name="Park Y."/>
            <person name="Passarelli A.L."/>
            <person name="Rozas J."/>
            <person name="Schwartz L.M."/>
            <person name="Smith W."/>
            <person name="Southgate A."/>
            <person name="Vilcinskas A."/>
            <person name="Vogt R."/>
            <person name="Wang P."/>
            <person name="Werren J."/>
            <person name="Yu X.Q."/>
            <person name="Zhou J.J."/>
            <person name="Brown S.J."/>
            <person name="Scherer S.E."/>
            <person name="Richards S."/>
            <person name="Blissard G.W."/>
        </authorList>
    </citation>
    <scope>NUCLEOTIDE SEQUENCE</scope>
</reference>